<evidence type="ECO:0000313" key="1">
    <source>
        <dbReference type="EMBL" id="KJV61387.1"/>
    </source>
</evidence>
<gene>
    <name evidence="1" type="ORF">APHACPA_0392</name>
</gene>
<dbReference type="Proteomes" id="UP000033556">
    <property type="component" value="Unassembled WGS sequence"/>
</dbReference>
<name>A0A0F3N126_RICAM</name>
<keyword evidence="2" id="KW-1185">Reference proteome</keyword>
<reference evidence="1 2" key="1">
    <citation type="submission" date="2015-01" db="EMBL/GenBank/DDBJ databases">
        <title>Genome Sequencing of Rickettsiales.</title>
        <authorList>
            <person name="Daugherty S.C."/>
            <person name="Su Q."/>
            <person name="Abolude K."/>
            <person name="Beier-Sexton M."/>
            <person name="Carlyon J.A."/>
            <person name="Carter R."/>
            <person name="Day N.P."/>
            <person name="Dumler S.J."/>
            <person name="Dyachenko V."/>
            <person name="Godinez A."/>
            <person name="Kurtti T.J."/>
            <person name="Lichay M."/>
            <person name="Mullins K.E."/>
            <person name="Ott S."/>
            <person name="Pappas-Brown V."/>
            <person name="Paris D.H."/>
            <person name="Patel P."/>
            <person name="Richards A.L."/>
            <person name="Sadzewicz L."/>
            <person name="Sears K."/>
            <person name="Seidman D."/>
            <person name="Sengamalay N."/>
            <person name="Stenos J."/>
            <person name="Tallon L.J."/>
            <person name="Vincent G."/>
            <person name="Fraser C.M."/>
            <person name="Munderloh U."/>
            <person name="Dunning-Hotopp J.C."/>
        </authorList>
    </citation>
    <scope>NUCLEOTIDE SEQUENCE [LARGE SCALE GENOMIC DNA]</scope>
    <source>
        <strain evidence="1 2">Ac/Pa</strain>
    </source>
</reference>
<dbReference type="AlphaFoldDB" id="A0A0F3N126"/>
<proteinExistence type="predicted"/>
<sequence>MFSIFLSSIRSLLGVKVLLPCTTIFKYDLSQALFALGGRIACVSKIIDCLSNLKSQLFSNFNLVTVTFRKIFSNLDSIKF</sequence>
<organism evidence="1 2">
    <name type="scientific">Rickettsia amblyommatis str. Ac/Pa</name>
    <dbReference type="NCBI Taxonomy" id="1359164"/>
    <lineage>
        <taxon>Bacteria</taxon>
        <taxon>Pseudomonadati</taxon>
        <taxon>Pseudomonadota</taxon>
        <taxon>Alphaproteobacteria</taxon>
        <taxon>Rickettsiales</taxon>
        <taxon>Rickettsiaceae</taxon>
        <taxon>Rickettsieae</taxon>
        <taxon>Rickettsia</taxon>
        <taxon>spotted fever group</taxon>
    </lineage>
</organism>
<dbReference type="EMBL" id="LANR01000001">
    <property type="protein sequence ID" value="KJV61387.1"/>
    <property type="molecule type" value="Genomic_DNA"/>
</dbReference>
<accession>A0A0F3N126</accession>
<comment type="caution">
    <text evidence="1">The sequence shown here is derived from an EMBL/GenBank/DDBJ whole genome shotgun (WGS) entry which is preliminary data.</text>
</comment>
<evidence type="ECO:0000313" key="2">
    <source>
        <dbReference type="Proteomes" id="UP000033556"/>
    </source>
</evidence>
<protein>
    <submittedName>
        <fullName evidence="1">Uncharacterized protein</fullName>
    </submittedName>
</protein>